<protein>
    <submittedName>
        <fullName evidence="1">Uncharacterized protein</fullName>
    </submittedName>
</protein>
<gene>
    <name evidence="1" type="ORF">ACFSTE_02510</name>
</gene>
<evidence type="ECO:0000313" key="2">
    <source>
        <dbReference type="Proteomes" id="UP001597459"/>
    </source>
</evidence>
<proteinExistence type="predicted"/>
<dbReference type="Proteomes" id="UP001597459">
    <property type="component" value="Unassembled WGS sequence"/>
</dbReference>
<accession>A0ABW5N475</accession>
<dbReference type="RefSeq" id="WP_378258337.1">
    <property type="nucleotide sequence ID" value="NZ_JBHSJV010000001.1"/>
</dbReference>
<comment type="caution">
    <text evidence="1">The sequence shown here is derived from an EMBL/GenBank/DDBJ whole genome shotgun (WGS) entry which is preliminary data.</text>
</comment>
<reference evidence="2" key="1">
    <citation type="journal article" date="2019" name="Int. J. Syst. Evol. Microbiol.">
        <title>The Global Catalogue of Microorganisms (GCM) 10K type strain sequencing project: providing services to taxonomists for standard genome sequencing and annotation.</title>
        <authorList>
            <consortium name="The Broad Institute Genomics Platform"/>
            <consortium name="The Broad Institute Genome Sequencing Center for Infectious Disease"/>
            <person name="Wu L."/>
            <person name="Ma J."/>
        </authorList>
    </citation>
    <scope>NUCLEOTIDE SEQUENCE [LARGE SCALE GENOMIC DNA]</scope>
    <source>
        <strain evidence="2">KCTC 42423</strain>
    </source>
</reference>
<dbReference type="EMBL" id="JBHULX010000001">
    <property type="protein sequence ID" value="MFD2589684.1"/>
    <property type="molecule type" value="Genomic_DNA"/>
</dbReference>
<evidence type="ECO:0000313" key="1">
    <source>
        <dbReference type="EMBL" id="MFD2589684.1"/>
    </source>
</evidence>
<sequence length="312" mass="36290">MGRNEFKLNIAGFSRSLELKIKEQECKIPSLLLVSRACIENCIWTSEDTEITKTVDKKKDGFIHPWVIKSLKLFLKTPEGQEVFGLFLNEGDSIVLDNEKVFTATCRGDFYDIHALHFIEMSDMKGGALASTITQFHQRCPRKIEAYKWHAERSVRTFWIVSNKERIKNSPKDFYLKVIIKVYIRNYIEAAKEEKWDEERVIAQMCHSMGHEFFIHAWKKAIPAMKAWCNNDLDSCFDIFQRDTGYKGKHDHAAYAQDISDEGLRKMKSFQESLRGLIGDKLYRSVVTDHDKKYKALKNVVIPKGSQINTEY</sequence>
<name>A0ABW5N475_9FLAO</name>
<organism evidence="1 2">
    <name type="scientific">Aquimarina hainanensis</name>
    <dbReference type="NCBI Taxonomy" id="1578017"/>
    <lineage>
        <taxon>Bacteria</taxon>
        <taxon>Pseudomonadati</taxon>
        <taxon>Bacteroidota</taxon>
        <taxon>Flavobacteriia</taxon>
        <taxon>Flavobacteriales</taxon>
        <taxon>Flavobacteriaceae</taxon>
        <taxon>Aquimarina</taxon>
    </lineage>
</organism>
<keyword evidence="2" id="KW-1185">Reference proteome</keyword>